<dbReference type="OrthoDB" id="3790625at2"/>
<proteinExistence type="predicted"/>
<dbReference type="Proteomes" id="UP000291144">
    <property type="component" value="Unassembled WGS sequence"/>
</dbReference>
<name>A0A4R0JYC7_9ACTN</name>
<organism evidence="1 2">
    <name type="scientific">Kribbella pittospori</name>
    <dbReference type="NCBI Taxonomy" id="722689"/>
    <lineage>
        <taxon>Bacteria</taxon>
        <taxon>Bacillati</taxon>
        <taxon>Actinomycetota</taxon>
        <taxon>Actinomycetes</taxon>
        <taxon>Propionibacteriales</taxon>
        <taxon>Kribbellaceae</taxon>
        <taxon>Kribbella</taxon>
    </lineage>
</organism>
<evidence type="ECO:0000313" key="1">
    <source>
        <dbReference type="EMBL" id="TCC52119.1"/>
    </source>
</evidence>
<gene>
    <name evidence="1" type="ORF">E0H73_39975</name>
</gene>
<evidence type="ECO:0000313" key="2">
    <source>
        <dbReference type="Proteomes" id="UP000291144"/>
    </source>
</evidence>
<protein>
    <submittedName>
        <fullName evidence="1">Uncharacterized protein</fullName>
    </submittedName>
</protein>
<reference evidence="1 2" key="1">
    <citation type="submission" date="2019-02" db="EMBL/GenBank/DDBJ databases">
        <title>Kribbella capetownensis sp. nov. and Kribbella speibonae sp. nov., isolated from soil.</title>
        <authorList>
            <person name="Curtis S.M."/>
            <person name="Norton I."/>
            <person name="Everest G.J."/>
            <person name="Meyers P.R."/>
        </authorList>
    </citation>
    <scope>NUCLEOTIDE SEQUENCE [LARGE SCALE GENOMIC DNA]</scope>
    <source>
        <strain evidence="1 2">NRRL B-24813</strain>
    </source>
</reference>
<comment type="caution">
    <text evidence="1">The sequence shown here is derived from an EMBL/GenBank/DDBJ whole genome shotgun (WGS) entry which is preliminary data.</text>
</comment>
<keyword evidence="2" id="KW-1185">Reference proteome</keyword>
<sequence length="74" mass="8245">MRRRVEGQIGWFRRKRLTPVPEVVSGQEMASLGGGTEWILDFSPSAVKAIGTLEILAVAGLDPVRRARHRAGFW</sequence>
<accession>A0A4R0JYC7</accession>
<dbReference type="RefSeq" id="WP_131365553.1">
    <property type="nucleotide sequence ID" value="NZ_SJKB01000021.1"/>
</dbReference>
<dbReference type="AlphaFoldDB" id="A0A4R0JYC7"/>
<dbReference type="EMBL" id="SJKB01000021">
    <property type="protein sequence ID" value="TCC52119.1"/>
    <property type="molecule type" value="Genomic_DNA"/>
</dbReference>